<feature type="compositionally biased region" description="Low complexity" evidence="11">
    <location>
        <begin position="27"/>
        <end position="36"/>
    </location>
</feature>
<sequence>MSSPGTPSAGLTSRGGPRGRRCRRLTTTRTGLASAGAPSRRGWAALLEVGGYLFDLEAVERWAREKGVRRLLLQAPDGMKAAAVELARRLEQKGFEAIISGSHAWGGCDVAYDEAESVGAEGILHLGHHGFVGHSGGRVPVLFLPAPSSSDPVPVFRRALEEVLAEGHLEVALGVTVQHAHLVGRLEEVAGEVGVTLHVGEFGGFKGLVVGCNYSSLSGGSAVVIVAGGVFHGLGAALWTGKPTWVADPYLREVRRIDVRKFLAVRLEMLSRAMEARRFAVLVSAKPGQRRLHVAKLAAEALRRSGREASLVVLDEVTREALENLPGFDAFVNTACPRLAVDDAEMFPAPVVNAGELKYLLRGSLEGYSPRDVFLFDLRGLGA</sequence>
<keyword evidence="8 10" id="KW-0411">Iron-sulfur</keyword>
<comment type="cofactor">
    <cofactor evidence="1 10">
        <name>[4Fe-4S] cluster</name>
        <dbReference type="ChEBI" id="CHEBI:49883"/>
    </cofactor>
</comment>
<keyword evidence="10" id="KW-0004">4Fe-4S</keyword>
<dbReference type="PANTHER" id="PTHR10762">
    <property type="entry name" value="DIPHTHAMIDE BIOSYNTHESIS PROTEIN"/>
    <property type="match status" value="1"/>
</dbReference>
<accession>A0A7C4FED1</accession>
<evidence type="ECO:0000256" key="6">
    <source>
        <dbReference type="ARBA" id="ARBA00022723"/>
    </source>
</evidence>
<evidence type="ECO:0000256" key="5">
    <source>
        <dbReference type="ARBA" id="ARBA00022691"/>
    </source>
</evidence>
<feature type="region of interest" description="Disordered" evidence="11">
    <location>
        <begin position="1"/>
        <end position="36"/>
    </location>
</feature>
<dbReference type="GO" id="GO:0051539">
    <property type="term" value="F:4 iron, 4 sulfur cluster binding"/>
    <property type="evidence" value="ECO:0007669"/>
    <property type="project" value="UniProtKB-UniRule"/>
</dbReference>
<evidence type="ECO:0000256" key="1">
    <source>
        <dbReference type="ARBA" id="ARBA00001966"/>
    </source>
</evidence>
<dbReference type="UniPathway" id="UPA00559"/>
<dbReference type="InterPro" id="IPR022428">
    <property type="entry name" value="Dph2_arc"/>
</dbReference>
<dbReference type="SFLD" id="SFLDS00032">
    <property type="entry name" value="Radical_SAM_3-amino-3-carboxyp"/>
    <property type="match status" value="1"/>
</dbReference>
<evidence type="ECO:0000256" key="10">
    <source>
        <dbReference type="PIRNR" id="PIRNR004967"/>
    </source>
</evidence>
<dbReference type="PANTHER" id="PTHR10762:SF1">
    <property type="entry name" value="2-(3-AMINO-3-CARBOXYPROPYL)HISTIDINE SYNTHASE SUBUNIT 1"/>
    <property type="match status" value="1"/>
</dbReference>
<evidence type="ECO:0000256" key="2">
    <source>
        <dbReference type="ARBA" id="ARBA00005156"/>
    </source>
</evidence>
<name>A0A7C4FED1_THEPE</name>
<evidence type="ECO:0000256" key="11">
    <source>
        <dbReference type="SAM" id="MobiDB-lite"/>
    </source>
</evidence>
<keyword evidence="6 10" id="KW-0479">Metal-binding</keyword>
<dbReference type="NCBIfam" id="TIGR00322">
    <property type="entry name" value="diphth2_R"/>
    <property type="match status" value="1"/>
</dbReference>
<proteinExistence type="inferred from homology"/>
<comment type="similarity">
    <text evidence="10">Belongs to the DPH1/DPH2 family.</text>
</comment>
<dbReference type="InterPro" id="IPR042264">
    <property type="entry name" value="DPH1/DPH2_2"/>
</dbReference>
<dbReference type="Gene3D" id="3.40.50.11850">
    <property type="entry name" value="Diphthamide synthesis DPH1/DPH2 domain 2"/>
    <property type="match status" value="1"/>
</dbReference>
<organism evidence="12">
    <name type="scientific">Thermofilum pendens</name>
    <dbReference type="NCBI Taxonomy" id="2269"/>
    <lineage>
        <taxon>Archaea</taxon>
        <taxon>Thermoproteota</taxon>
        <taxon>Thermoprotei</taxon>
        <taxon>Thermofilales</taxon>
        <taxon>Thermofilaceae</taxon>
        <taxon>Thermofilum</taxon>
    </lineage>
</organism>
<keyword evidence="4 10" id="KW-0808">Transferase</keyword>
<dbReference type="GO" id="GO:0090560">
    <property type="term" value="F:2-(3-amino-3-carboxypropyl)histidine synthase activity"/>
    <property type="evidence" value="ECO:0007669"/>
    <property type="project" value="UniProtKB-UniRule"/>
</dbReference>
<dbReference type="NCBIfam" id="TIGR03682">
    <property type="entry name" value="arCOG04112"/>
    <property type="match status" value="1"/>
</dbReference>
<dbReference type="InterPro" id="IPR016435">
    <property type="entry name" value="DPH1/DPH2"/>
</dbReference>
<dbReference type="Gene3D" id="3.40.50.11840">
    <property type="entry name" value="Diphthamide synthesis DPH1/DPH2 domain 1"/>
    <property type="match status" value="1"/>
</dbReference>
<feature type="compositionally biased region" description="Basic residues" evidence="11">
    <location>
        <begin position="17"/>
        <end position="26"/>
    </location>
</feature>
<keyword evidence="5 10" id="KW-0949">S-adenosyl-L-methionine</keyword>
<dbReference type="GO" id="GO:0046872">
    <property type="term" value="F:metal ion binding"/>
    <property type="evidence" value="ECO:0007669"/>
    <property type="project" value="UniProtKB-KW"/>
</dbReference>
<comment type="catalytic activity">
    <reaction evidence="9 10">
        <text>L-histidyl-[translation elongation factor 2] + S-adenosyl-L-methionine = 2-[(3S)-amino-3-carboxypropyl]-L-histidyl-[translation elongation factor 2] + S-methyl-5'-thioadenosine + H(+)</text>
        <dbReference type="Rhea" id="RHEA:36783"/>
        <dbReference type="Rhea" id="RHEA-COMP:9748"/>
        <dbReference type="Rhea" id="RHEA-COMP:9749"/>
        <dbReference type="ChEBI" id="CHEBI:15378"/>
        <dbReference type="ChEBI" id="CHEBI:17509"/>
        <dbReference type="ChEBI" id="CHEBI:29979"/>
        <dbReference type="ChEBI" id="CHEBI:59789"/>
        <dbReference type="ChEBI" id="CHEBI:73995"/>
        <dbReference type="EC" id="2.5.1.108"/>
    </reaction>
</comment>
<dbReference type="EMBL" id="DTFI01000051">
    <property type="protein sequence ID" value="HGI43112.1"/>
    <property type="molecule type" value="Genomic_DNA"/>
</dbReference>
<dbReference type="Pfam" id="PF01866">
    <property type="entry name" value="Diphthamide_syn"/>
    <property type="match status" value="1"/>
</dbReference>
<evidence type="ECO:0000256" key="7">
    <source>
        <dbReference type="ARBA" id="ARBA00023004"/>
    </source>
</evidence>
<evidence type="ECO:0000256" key="4">
    <source>
        <dbReference type="ARBA" id="ARBA00022679"/>
    </source>
</evidence>
<dbReference type="InterPro" id="IPR035435">
    <property type="entry name" value="DPH1/DPH2_euk_archaea"/>
</dbReference>
<gene>
    <name evidence="12" type="primary">dph2</name>
    <name evidence="12" type="ORF">ENV17_01830</name>
</gene>
<feature type="compositionally biased region" description="Polar residues" evidence="11">
    <location>
        <begin position="1"/>
        <end position="11"/>
    </location>
</feature>
<dbReference type="InterPro" id="IPR042263">
    <property type="entry name" value="DPH1/DPH2_1"/>
</dbReference>
<evidence type="ECO:0000256" key="3">
    <source>
        <dbReference type="ARBA" id="ARBA00012221"/>
    </source>
</evidence>
<comment type="function">
    <text evidence="10">Catalyzes the first step of diphthamide biosynthesis, i.e. the transfer of the 3-amino-3-carboxypropyl group from S-adenosyl-L-methionine (SAM) to the C2 position of the imidazole ring of the target histidine residue in translation elongation factor 2 (EF-2).</text>
</comment>
<protein>
    <recommendedName>
        <fullName evidence="3 10">2-(3-amino-3-carboxypropyl)histidine synthase</fullName>
        <ecNumber evidence="3 10">2.5.1.108</ecNumber>
    </recommendedName>
</protein>
<dbReference type="InterPro" id="IPR042265">
    <property type="entry name" value="DPH1/DPH2_3"/>
</dbReference>
<reference evidence="12" key="1">
    <citation type="journal article" date="2020" name="mSystems">
        <title>Genome- and Community-Level Interaction Insights into Carbon Utilization and Element Cycling Functions of Hydrothermarchaeota in Hydrothermal Sediment.</title>
        <authorList>
            <person name="Zhou Z."/>
            <person name="Liu Y."/>
            <person name="Xu W."/>
            <person name="Pan J."/>
            <person name="Luo Z.H."/>
            <person name="Li M."/>
        </authorList>
    </citation>
    <scope>NUCLEOTIDE SEQUENCE [LARGE SCALE GENOMIC DNA]</scope>
    <source>
        <strain evidence="12">SpSt-735</strain>
    </source>
</reference>
<dbReference type="EC" id="2.5.1.108" evidence="3 10"/>
<dbReference type="PIRSF" id="PIRSF004967">
    <property type="entry name" value="DPH1"/>
    <property type="match status" value="1"/>
</dbReference>
<comment type="pathway">
    <text evidence="2 10">Protein modification; peptidyl-diphthamide biosynthesis.</text>
</comment>
<comment type="caution">
    <text evidence="12">The sequence shown here is derived from an EMBL/GenBank/DDBJ whole genome shotgun (WGS) entry which is preliminary data.</text>
</comment>
<keyword evidence="7 10" id="KW-0408">Iron</keyword>
<evidence type="ECO:0000313" key="12">
    <source>
        <dbReference type="EMBL" id="HGI43112.1"/>
    </source>
</evidence>
<dbReference type="AlphaFoldDB" id="A0A7C4FED1"/>
<dbReference type="Gene3D" id="3.40.50.11860">
    <property type="entry name" value="Diphthamide synthesis DPH1/DPH2 domain 3"/>
    <property type="match status" value="1"/>
</dbReference>
<evidence type="ECO:0000256" key="8">
    <source>
        <dbReference type="ARBA" id="ARBA00023014"/>
    </source>
</evidence>
<dbReference type="GO" id="GO:0017183">
    <property type="term" value="P:protein histidyl modification to diphthamide"/>
    <property type="evidence" value="ECO:0007669"/>
    <property type="project" value="UniProtKB-UniRule"/>
</dbReference>
<evidence type="ECO:0000256" key="9">
    <source>
        <dbReference type="ARBA" id="ARBA00048403"/>
    </source>
</evidence>